<evidence type="ECO:0000256" key="1">
    <source>
        <dbReference type="SAM" id="Phobius"/>
    </source>
</evidence>
<protein>
    <submittedName>
        <fullName evidence="2">Uncharacterized protein</fullName>
    </submittedName>
</protein>
<dbReference type="EMBL" id="FCOK02000103">
    <property type="protein sequence ID" value="SAL70566.1"/>
    <property type="molecule type" value="Genomic_DNA"/>
</dbReference>
<gene>
    <name evidence="2" type="ORF">AWB69_08373</name>
</gene>
<dbReference type="AlphaFoldDB" id="A0A158JNZ0"/>
<feature type="transmembrane region" description="Helical" evidence="1">
    <location>
        <begin position="51"/>
        <end position="67"/>
    </location>
</feature>
<keyword evidence="1" id="KW-1133">Transmembrane helix</keyword>
<reference evidence="2 3" key="1">
    <citation type="submission" date="2016-01" db="EMBL/GenBank/DDBJ databases">
        <authorList>
            <person name="Oliw E.H."/>
        </authorList>
    </citation>
    <scope>NUCLEOTIDE SEQUENCE [LARGE SCALE GENOMIC DNA]</scope>
    <source>
        <strain evidence="2">LMG 27134</strain>
    </source>
</reference>
<organism evidence="2 3">
    <name type="scientific">Caballeronia udeis</name>
    <dbReference type="NCBI Taxonomy" id="1232866"/>
    <lineage>
        <taxon>Bacteria</taxon>
        <taxon>Pseudomonadati</taxon>
        <taxon>Pseudomonadota</taxon>
        <taxon>Betaproteobacteria</taxon>
        <taxon>Burkholderiales</taxon>
        <taxon>Burkholderiaceae</taxon>
        <taxon>Caballeronia</taxon>
    </lineage>
</organism>
<sequence length="142" mass="15603">MQRLDNMKKSQRGERAPETAQARSALGGCPVFASFVFLLGCGVILSFTSRVGAATTIFCVAIFLFILDKVSAIDARTSNANIELQALQRAIYHLDCACDDQQYYGQALSKVEVSASEGASHVRHARYELKRLCEQAERGLLK</sequence>
<evidence type="ECO:0000313" key="2">
    <source>
        <dbReference type="EMBL" id="SAL70566.1"/>
    </source>
</evidence>
<proteinExistence type="predicted"/>
<evidence type="ECO:0000313" key="3">
    <source>
        <dbReference type="Proteomes" id="UP000054683"/>
    </source>
</evidence>
<keyword evidence="1" id="KW-0472">Membrane</keyword>
<dbReference type="Proteomes" id="UP000054683">
    <property type="component" value="Unassembled WGS sequence"/>
</dbReference>
<keyword evidence="1" id="KW-0812">Transmembrane</keyword>
<name>A0A158JNZ0_9BURK</name>
<feature type="transmembrane region" description="Helical" evidence="1">
    <location>
        <begin position="21"/>
        <end position="45"/>
    </location>
</feature>
<accession>A0A158JNZ0</accession>
<dbReference type="RefSeq" id="WP_062092436.1">
    <property type="nucleotide sequence ID" value="NZ_FCOK02000103.1"/>
</dbReference>